<evidence type="ECO:0000313" key="1">
    <source>
        <dbReference type="EMBL" id="GIY02718.1"/>
    </source>
</evidence>
<name>A0AAV4Q5K8_CAEEX</name>
<comment type="caution">
    <text evidence="1">The sequence shown here is derived from an EMBL/GenBank/DDBJ whole genome shotgun (WGS) entry which is preliminary data.</text>
</comment>
<sequence length="113" mass="12469">MSPDTFRLMDSFVMPSTTMLLLHAAELPTCSACAFATSPQPLLPLWHFVSRVTCRAPKRSTLTTDGENSGSAVIDVSLIQFWKSFPVILMFHFARFSASGFFFLNAVGGVEIF</sequence>
<proteinExistence type="predicted"/>
<reference evidence="1 2" key="1">
    <citation type="submission" date="2021-06" db="EMBL/GenBank/DDBJ databases">
        <title>Caerostris extrusa draft genome.</title>
        <authorList>
            <person name="Kono N."/>
            <person name="Arakawa K."/>
        </authorList>
    </citation>
    <scope>NUCLEOTIDE SEQUENCE [LARGE SCALE GENOMIC DNA]</scope>
</reference>
<dbReference type="EMBL" id="BPLR01005485">
    <property type="protein sequence ID" value="GIY02718.1"/>
    <property type="molecule type" value="Genomic_DNA"/>
</dbReference>
<keyword evidence="2" id="KW-1185">Reference proteome</keyword>
<accession>A0AAV4Q5K8</accession>
<dbReference type="AlphaFoldDB" id="A0AAV4Q5K8"/>
<dbReference type="Proteomes" id="UP001054945">
    <property type="component" value="Unassembled WGS sequence"/>
</dbReference>
<evidence type="ECO:0000313" key="2">
    <source>
        <dbReference type="Proteomes" id="UP001054945"/>
    </source>
</evidence>
<evidence type="ECO:0008006" key="3">
    <source>
        <dbReference type="Google" id="ProtNLM"/>
    </source>
</evidence>
<gene>
    <name evidence="1" type="ORF">CEXT_111801</name>
</gene>
<protein>
    <recommendedName>
        <fullName evidence="3">Secreted protein</fullName>
    </recommendedName>
</protein>
<organism evidence="1 2">
    <name type="scientific">Caerostris extrusa</name>
    <name type="common">Bark spider</name>
    <name type="synonym">Caerostris bankana</name>
    <dbReference type="NCBI Taxonomy" id="172846"/>
    <lineage>
        <taxon>Eukaryota</taxon>
        <taxon>Metazoa</taxon>
        <taxon>Ecdysozoa</taxon>
        <taxon>Arthropoda</taxon>
        <taxon>Chelicerata</taxon>
        <taxon>Arachnida</taxon>
        <taxon>Araneae</taxon>
        <taxon>Araneomorphae</taxon>
        <taxon>Entelegynae</taxon>
        <taxon>Araneoidea</taxon>
        <taxon>Araneidae</taxon>
        <taxon>Caerostris</taxon>
    </lineage>
</organism>